<dbReference type="PROSITE" id="PS00570">
    <property type="entry name" value="RING_HYDROXYL_ALPHA"/>
    <property type="match status" value="1"/>
</dbReference>
<dbReference type="SUPFAM" id="SSF50022">
    <property type="entry name" value="ISP domain"/>
    <property type="match status" value="1"/>
</dbReference>
<dbReference type="AlphaFoldDB" id="A0A1Y5T647"/>
<keyword evidence="9" id="KW-0472">Membrane</keyword>
<accession>A0A1Y5T647</accession>
<reference evidence="11 12" key="1">
    <citation type="submission" date="2017-03" db="EMBL/GenBank/DDBJ databases">
        <authorList>
            <person name="Afonso C.L."/>
            <person name="Miller P.J."/>
            <person name="Scott M.A."/>
            <person name="Spackman E."/>
            <person name="Goraichik I."/>
            <person name="Dimitrov K.M."/>
            <person name="Suarez D.L."/>
            <person name="Swayne D.E."/>
        </authorList>
    </citation>
    <scope>NUCLEOTIDE SEQUENCE [LARGE SCALE GENOMIC DNA]</scope>
    <source>
        <strain evidence="11 12">CECT 7971</strain>
    </source>
</reference>
<keyword evidence="5" id="KW-1133">Transmembrane helix</keyword>
<dbReference type="EMBL" id="FWFW01000010">
    <property type="protein sequence ID" value="SLN56375.1"/>
    <property type="molecule type" value="Genomic_DNA"/>
</dbReference>
<keyword evidence="8" id="KW-0411">Iron-sulfur</keyword>
<dbReference type="InterPro" id="IPR036922">
    <property type="entry name" value="Rieske_2Fe-2S_sf"/>
</dbReference>
<dbReference type="CDD" id="cd03469">
    <property type="entry name" value="Rieske_RO_Alpha_N"/>
    <property type="match status" value="1"/>
</dbReference>
<evidence type="ECO:0000256" key="3">
    <source>
        <dbReference type="ARBA" id="ARBA00022714"/>
    </source>
</evidence>
<dbReference type="GO" id="GO:0016020">
    <property type="term" value="C:membrane"/>
    <property type="evidence" value="ECO:0007669"/>
    <property type="project" value="UniProtKB-SubCell"/>
</dbReference>
<name>A0A1Y5T647_9RHOB</name>
<keyword evidence="3" id="KW-0001">2Fe-2S</keyword>
<dbReference type="Pfam" id="PF00355">
    <property type="entry name" value="Rieske"/>
    <property type="match status" value="1"/>
</dbReference>
<dbReference type="RefSeq" id="WP_085850015.1">
    <property type="nucleotide sequence ID" value="NZ_FNZV01000014.1"/>
</dbReference>
<dbReference type="PROSITE" id="PS51296">
    <property type="entry name" value="RIESKE"/>
    <property type="match status" value="1"/>
</dbReference>
<keyword evidence="11" id="KW-0808">Transferase</keyword>
<dbReference type="Gene3D" id="2.102.10.10">
    <property type="entry name" value="Rieske [2Fe-2S] iron-sulphur domain"/>
    <property type="match status" value="1"/>
</dbReference>
<dbReference type="InterPro" id="IPR015881">
    <property type="entry name" value="ARHD_Rieske_2Fe_2S"/>
</dbReference>
<evidence type="ECO:0000259" key="10">
    <source>
        <dbReference type="PROSITE" id="PS51296"/>
    </source>
</evidence>
<dbReference type="OrthoDB" id="9800776at2"/>
<dbReference type="PANTHER" id="PTHR21266">
    <property type="entry name" value="IRON-SULFUR DOMAIN CONTAINING PROTEIN"/>
    <property type="match status" value="1"/>
</dbReference>
<dbReference type="InterPro" id="IPR017941">
    <property type="entry name" value="Rieske_2Fe-2S"/>
</dbReference>
<dbReference type="InterPro" id="IPR050584">
    <property type="entry name" value="Cholesterol_7-desaturase"/>
</dbReference>
<dbReference type="GO" id="GO:0032259">
    <property type="term" value="P:methylation"/>
    <property type="evidence" value="ECO:0007669"/>
    <property type="project" value="UniProtKB-KW"/>
</dbReference>
<evidence type="ECO:0000256" key="7">
    <source>
        <dbReference type="ARBA" id="ARBA00023004"/>
    </source>
</evidence>
<dbReference type="GO" id="GO:0016491">
    <property type="term" value="F:oxidoreductase activity"/>
    <property type="evidence" value="ECO:0007669"/>
    <property type="project" value="UniProtKB-KW"/>
</dbReference>
<dbReference type="PANTHER" id="PTHR21266:SF32">
    <property type="entry name" value="CHOLESTEROL 7-DESATURASE NVD"/>
    <property type="match status" value="1"/>
</dbReference>
<evidence type="ECO:0000256" key="9">
    <source>
        <dbReference type="ARBA" id="ARBA00023136"/>
    </source>
</evidence>
<protein>
    <submittedName>
        <fullName evidence="11">Methylxanthine N1-demethylase NdmA</fullName>
        <ecNumber evidence="11">1.14.13.178</ecNumber>
    </submittedName>
</protein>
<evidence type="ECO:0000256" key="5">
    <source>
        <dbReference type="ARBA" id="ARBA00022989"/>
    </source>
</evidence>
<keyword evidence="12" id="KW-1185">Reference proteome</keyword>
<dbReference type="STRING" id="658057.SAMN04488032_11449"/>
<dbReference type="GO" id="GO:0008168">
    <property type="term" value="F:methyltransferase activity"/>
    <property type="evidence" value="ECO:0007669"/>
    <property type="project" value="UniProtKB-KW"/>
</dbReference>
<evidence type="ECO:0000256" key="2">
    <source>
        <dbReference type="ARBA" id="ARBA00022692"/>
    </source>
</evidence>
<keyword evidence="7" id="KW-0408">Iron</keyword>
<dbReference type="GO" id="GO:0051537">
    <property type="term" value="F:2 iron, 2 sulfur cluster binding"/>
    <property type="evidence" value="ECO:0007669"/>
    <property type="project" value="UniProtKB-KW"/>
</dbReference>
<evidence type="ECO:0000256" key="1">
    <source>
        <dbReference type="ARBA" id="ARBA00004370"/>
    </source>
</evidence>
<comment type="subcellular location">
    <subcellularLocation>
        <location evidence="1">Membrane</location>
    </subcellularLocation>
</comment>
<evidence type="ECO:0000313" key="12">
    <source>
        <dbReference type="Proteomes" id="UP000193307"/>
    </source>
</evidence>
<dbReference type="GO" id="GO:0005506">
    <property type="term" value="F:iron ion binding"/>
    <property type="evidence" value="ECO:0007669"/>
    <property type="project" value="InterPro"/>
</dbReference>
<sequence>MTMTGWIPLSLSHDIEAGSSAGAVLNGAEVVVWRDTDGRPHIWEDRCPHRGMKLSFGFVRGDHIACLYHGWEFGETGQCQKIPAHPDLEVPKSICAQTYSVAEAAGMIWVHTPLETTEANTSPSPSAPTSRVAHCVRSLYLDVPLERALAALPAAFGASVKVENSVASINAPLVDLHIGLHPVTDTQCALHITAEGQPDTAVLLDILARAEKLRGSLEAELETAR</sequence>
<keyword evidence="4" id="KW-0479">Metal-binding</keyword>
<feature type="domain" description="Rieske" evidence="10">
    <location>
        <begin position="6"/>
        <end position="110"/>
    </location>
</feature>
<evidence type="ECO:0000256" key="4">
    <source>
        <dbReference type="ARBA" id="ARBA00022723"/>
    </source>
</evidence>
<dbReference type="Proteomes" id="UP000193307">
    <property type="component" value="Unassembled WGS sequence"/>
</dbReference>
<dbReference type="EC" id="1.14.13.178" evidence="11"/>
<dbReference type="GO" id="GO:0005737">
    <property type="term" value="C:cytoplasm"/>
    <property type="evidence" value="ECO:0007669"/>
    <property type="project" value="TreeGrafter"/>
</dbReference>
<keyword evidence="2" id="KW-0812">Transmembrane</keyword>
<evidence type="ECO:0000256" key="8">
    <source>
        <dbReference type="ARBA" id="ARBA00023014"/>
    </source>
</evidence>
<evidence type="ECO:0000313" key="11">
    <source>
        <dbReference type="EMBL" id="SLN56375.1"/>
    </source>
</evidence>
<keyword evidence="11" id="KW-0489">Methyltransferase</keyword>
<evidence type="ECO:0000256" key="6">
    <source>
        <dbReference type="ARBA" id="ARBA00023002"/>
    </source>
</evidence>
<proteinExistence type="predicted"/>
<keyword evidence="6 11" id="KW-0560">Oxidoreductase</keyword>
<gene>
    <name evidence="11" type="primary">ndmA</name>
    <name evidence="11" type="ORF">PAM7971_02911</name>
</gene>
<organism evidence="11 12">
    <name type="scientific">Pacificibacter marinus</name>
    <dbReference type="NCBI Taxonomy" id="658057"/>
    <lineage>
        <taxon>Bacteria</taxon>
        <taxon>Pseudomonadati</taxon>
        <taxon>Pseudomonadota</taxon>
        <taxon>Alphaproteobacteria</taxon>
        <taxon>Rhodobacterales</taxon>
        <taxon>Roseobacteraceae</taxon>
        <taxon>Pacificibacter</taxon>
    </lineage>
</organism>